<evidence type="ECO:0000259" key="9">
    <source>
        <dbReference type="Pfam" id="PF00814"/>
    </source>
</evidence>
<evidence type="ECO:0000256" key="6">
    <source>
        <dbReference type="ARBA" id="ARBA00023004"/>
    </source>
</evidence>
<dbReference type="CDD" id="cd24133">
    <property type="entry name" value="ASKHA_NBD_TsaD_bac"/>
    <property type="match status" value="1"/>
</dbReference>
<reference evidence="10" key="1">
    <citation type="submission" date="2018-05" db="EMBL/GenBank/DDBJ databases">
        <authorList>
            <person name="Lanie J.A."/>
            <person name="Ng W.-L."/>
            <person name="Kazmierczak K.M."/>
            <person name="Andrzejewski T.M."/>
            <person name="Davidsen T.M."/>
            <person name="Wayne K.J."/>
            <person name="Tettelin H."/>
            <person name="Glass J.I."/>
            <person name="Rusch D."/>
            <person name="Podicherti R."/>
            <person name="Tsui H.-C.T."/>
            <person name="Winkler M.E."/>
        </authorList>
    </citation>
    <scope>NUCLEOTIDE SEQUENCE</scope>
</reference>
<evidence type="ECO:0000256" key="3">
    <source>
        <dbReference type="ARBA" id="ARBA00022679"/>
    </source>
</evidence>
<keyword evidence="6" id="KW-0408">Iron</keyword>
<dbReference type="NCBIfam" id="TIGR00329">
    <property type="entry name" value="gcp_kae1"/>
    <property type="match status" value="1"/>
</dbReference>
<dbReference type="GO" id="GO:0002949">
    <property type="term" value="P:tRNA threonylcarbamoyladenosine modification"/>
    <property type="evidence" value="ECO:0007669"/>
    <property type="project" value="InterPro"/>
</dbReference>
<dbReference type="SUPFAM" id="SSF53067">
    <property type="entry name" value="Actin-like ATPase domain"/>
    <property type="match status" value="1"/>
</dbReference>
<gene>
    <name evidence="10" type="ORF">METZ01_LOCUS143851</name>
</gene>
<dbReference type="HAMAP" id="MF_01445">
    <property type="entry name" value="TsaD"/>
    <property type="match status" value="1"/>
</dbReference>
<feature type="domain" description="Gcp-like" evidence="9">
    <location>
        <begin position="23"/>
        <end position="314"/>
    </location>
</feature>
<dbReference type="Gene3D" id="3.30.420.40">
    <property type="match status" value="2"/>
</dbReference>
<comment type="catalytic activity">
    <reaction evidence="8">
        <text>L-threonylcarbamoyladenylate + adenosine(37) in tRNA = N(6)-L-threonylcarbamoyladenosine(37) in tRNA + AMP + H(+)</text>
        <dbReference type="Rhea" id="RHEA:37059"/>
        <dbReference type="Rhea" id="RHEA-COMP:10162"/>
        <dbReference type="Rhea" id="RHEA-COMP:10163"/>
        <dbReference type="ChEBI" id="CHEBI:15378"/>
        <dbReference type="ChEBI" id="CHEBI:73682"/>
        <dbReference type="ChEBI" id="CHEBI:74411"/>
        <dbReference type="ChEBI" id="CHEBI:74418"/>
        <dbReference type="ChEBI" id="CHEBI:456215"/>
        <dbReference type="EC" id="2.3.1.234"/>
    </reaction>
</comment>
<dbReference type="NCBIfam" id="TIGR03723">
    <property type="entry name" value="T6A_TsaD_YgjD"/>
    <property type="match status" value="1"/>
</dbReference>
<evidence type="ECO:0000256" key="1">
    <source>
        <dbReference type="ARBA" id="ARBA00012156"/>
    </source>
</evidence>
<evidence type="ECO:0000256" key="5">
    <source>
        <dbReference type="ARBA" id="ARBA00022723"/>
    </source>
</evidence>
<keyword evidence="2" id="KW-0963">Cytoplasm</keyword>
<name>A0A381ZQF8_9ZZZZ</name>
<organism evidence="10">
    <name type="scientific">marine metagenome</name>
    <dbReference type="NCBI Taxonomy" id="408172"/>
    <lineage>
        <taxon>unclassified sequences</taxon>
        <taxon>metagenomes</taxon>
        <taxon>ecological metagenomes</taxon>
    </lineage>
</organism>
<dbReference type="InterPro" id="IPR017861">
    <property type="entry name" value="KAE1/TsaD"/>
</dbReference>
<keyword evidence="5" id="KW-0479">Metal-binding</keyword>
<evidence type="ECO:0000256" key="7">
    <source>
        <dbReference type="ARBA" id="ARBA00023315"/>
    </source>
</evidence>
<dbReference type="InterPro" id="IPR022450">
    <property type="entry name" value="TsaD"/>
</dbReference>
<dbReference type="InterPro" id="IPR043129">
    <property type="entry name" value="ATPase_NBD"/>
</dbReference>
<dbReference type="InterPro" id="IPR000905">
    <property type="entry name" value="Gcp-like_dom"/>
</dbReference>
<dbReference type="AlphaFoldDB" id="A0A381ZQF8"/>
<dbReference type="GO" id="GO:0046872">
    <property type="term" value="F:metal ion binding"/>
    <property type="evidence" value="ECO:0007669"/>
    <property type="project" value="UniProtKB-KW"/>
</dbReference>
<evidence type="ECO:0000313" key="10">
    <source>
        <dbReference type="EMBL" id="SVA90997.1"/>
    </source>
</evidence>
<protein>
    <recommendedName>
        <fullName evidence="1">N(6)-L-threonylcarbamoyladenine synthase</fullName>
        <ecNumber evidence="1">2.3.1.234</ecNumber>
    </recommendedName>
</protein>
<keyword evidence="4" id="KW-0819">tRNA processing</keyword>
<keyword evidence="3" id="KW-0808">Transferase</keyword>
<evidence type="ECO:0000256" key="8">
    <source>
        <dbReference type="ARBA" id="ARBA00048117"/>
    </source>
</evidence>
<evidence type="ECO:0000256" key="2">
    <source>
        <dbReference type="ARBA" id="ARBA00022490"/>
    </source>
</evidence>
<dbReference type="EMBL" id="UINC01022089">
    <property type="protein sequence ID" value="SVA90997.1"/>
    <property type="molecule type" value="Genomic_DNA"/>
</dbReference>
<dbReference type="FunFam" id="3.30.420.40:FF:000040">
    <property type="entry name" value="tRNA N6-adenosine threonylcarbamoyltransferase"/>
    <property type="match status" value="1"/>
</dbReference>
<accession>A0A381ZQF8</accession>
<dbReference type="EC" id="2.3.1.234" evidence="1"/>
<keyword evidence="7" id="KW-0012">Acyltransferase</keyword>
<dbReference type="PRINTS" id="PR00789">
    <property type="entry name" value="OSIALOPTASE"/>
</dbReference>
<dbReference type="PANTHER" id="PTHR11735:SF6">
    <property type="entry name" value="TRNA N6-ADENOSINE THREONYLCARBAMOYLTRANSFERASE, MITOCHONDRIAL"/>
    <property type="match status" value="1"/>
</dbReference>
<proteinExistence type="inferred from homology"/>
<evidence type="ECO:0000256" key="4">
    <source>
        <dbReference type="ARBA" id="ARBA00022694"/>
    </source>
</evidence>
<dbReference type="PANTHER" id="PTHR11735">
    <property type="entry name" value="TRNA N6-ADENOSINE THREONYLCARBAMOYLTRANSFERASE"/>
    <property type="match status" value="1"/>
</dbReference>
<sequence>MLLLAIETSCDETSVAVLRDGCVLANAVSSQIKLHEEYGGVVPELASREHLRNLMPVARQALGQADVAPGELDAIAATRGPGLPGALLVGLRAAQGLAFALAKPFIGIHHHEAHLYSPWIGGEPLSLSLDDFQSNVSLIVSGGHTMLVHVAAPLEHRVLGGTVDDAAGECFDKAAKLIGLPYPGGPELDRLANEGDGSAHKFPRPMMRDDSHDFSFSGLKTSVRYFIRDNPDVLEDGQRLRNLCAGVQAAIVEVLVAKTIRAAKKLGAKCVTASGGVTCNSGLRAALGAACEREGFVLRLANPTLCTDNAAMVGMIAHMHLAKGTAATSLDAEIVPGWKLAESAVC</sequence>
<dbReference type="Pfam" id="PF00814">
    <property type="entry name" value="TsaD"/>
    <property type="match status" value="1"/>
</dbReference>
<dbReference type="GO" id="GO:0061711">
    <property type="term" value="F:tRNA N(6)-L-threonylcarbamoyladenine synthase activity"/>
    <property type="evidence" value="ECO:0007669"/>
    <property type="project" value="UniProtKB-EC"/>
</dbReference>